<keyword evidence="3" id="KW-1185">Reference proteome</keyword>
<dbReference type="SUPFAM" id="SSF88645">
    <property type="entry name" value="ssDNA viruses"/>
    <property type="match status" value="1"/>
</dbReference>
<sequence>MPRQLFGSPADSSTAELEGEQQSTEPAGEVGIGIPRDHGVVTVFHESKILATWGYVMLKTQVKFDSEKTFPGILTSTSRLPVDRPYLYMPKATFYKLPLHAKALKSFVKITPHGLRTPWRTGFSVVQLVNSDMLVYGQARVGLNAHMDTGMFRVTRGASGNTMKATSVQPFSETDHATLGDGTG</sequence>
<evidence type="ECO:0000313" key="3">
    <source>
        <dbReference type="Proteomes" id="UP001321473"/>
    </source>
</evidence>
<dbReference type="EMBL" id="JARKHS020017113">
    <property type="protein sequence ID" value="KAK8773289.1"/>
    <property type="molecule type" value="Genomic_DNA"/>
</dbReference>
<evidence type="ECO:0000313" key="2">
    <source>
        <dbReference type="EMBL" id="KAK8773289.1"/>
    </source>
</evidence>
<proteinExistence type="predicted"/>
<feature type="compositionally biased region" description="Polar residues" evidence="1">
    <location>
        <begin position="10"/>
        <end position="25"/>
    </location>
</feature>
<dbReference type="InterPro" id="IPR016184">
    <property type="entry name" value="Capsid/spike_ssDNA_virus"/>
</dbReference>
<feature type="region of interest" description="Disordered" evidence="1">
    <location>
        <begin position="1"/>
        <end position="33"/>
    </location>
</feature>
<protein>
    <submittedName>
        <fullName evidence="2">Uncharacterized protein</fullName>
    </submittedName>
</protein>
<dbReference type="Proteomes" id="UP001321473">
    <property type="component" value="Unassembled WGS sequence"/>
</dbReference>
<organism evidence="2 3">
    <name type="scientific">Amblyomma americanum</name>
    <name type="common">Lone star tick</name>
    <dbReference type="NCBI Taxonomy" id="6943"/>
    <lineage>
        <taxon>Eukaryota</taxon>
        <taxon>Metazoa</taxon>
        <taxon>Ecdysozoa</taxon>
        <taxon>Arthropoda</taxon>
        <taxon>Chelicerata</taxon>
        <taxon>Arachnida</taxon>
        <taxon>Acari</taxon>
        <taxon>Parasitiformes</taxon>
        <taxon>Ixodida</taxon>
        <taxon>Ixodoidea</taxon>
        <taxon>Ixodidae</taxon>
        <taxon>Amblyomminae</taxon>
        <taxon>Amblyomma</taxon>
    </lineage>
</organism>
<gene>
    <name evidence="2" type="ORF">V5799_012178</name>
</gene>
<name>A0AAQ4EES0_AMBAM</name>
<accession>A0AAQ4EES0</accession>
<reference evidence="2 3" key="1">
    <citation type="journal article" date="2023" name="Arcadia Sci">
        <title>De novo assembly of a long-read Amblyomma americanum tick genome.</title>
        <authorList>
            <person name="Chou S."/>
            <person name="Poskanzer K.E."/>
            <person name="Rollins M."/>
            <person name="Thuy-Boun P.S."/>
        </authorList>
    </citation>
    <scope>NUCLEOTIDE SEQUENCE [LARGE SCALE GENOMIC DNA]</scope>
    <source>
        <strain evidence="2">F_SG_1</strain>
        <tissue evidence="2">Salivary glands</tissue>
    </source>
</reference>
<evidence type="ECO:0000256" key="1">
    <source>
        <dbReference type="SAM" id="MobiDB-lite"/>
    </source>
</evidence>
<dbReference type="AlphaFoldDB" id="A0AAQ4EES0"/>
<comment type="caution">
    <text evidence="2">The sequence shown here is derived from an EMBL/GenBank/DDBJ whole genome shotgun (WGS) entry which is preliminary data.</text>
</comment>